<organism evidence="2 3">
    <name type="scientific">Paenibacillus hemerocallicola</name>
    <dbReference type="NCBI Taxonomy" id="1172614"/>
    <lineage>
        <taxon>Bacteria</taxon>
        <taxon>Bacillati</taxon>
        <taxon>Bacillota</taxon>
        <taxon>Bacilli</taxon>
        <taxon>Bacillales</taxon>
        <taxon>Paenibacillaceae</taxon>
        <taxon>Paenibacillus</taxon>
    </lineage>
</organism>
<dbReference type="OrthoDB" id="9821227at2"/>
<evidence type="ECO:0000313" key="3">
    <source>
        <dbReference type="Proteomes" id="UP000307943"/>
    </source>
</evidence>
<feature type="compositionally biased region" description="Basic residues" evidence="1">
    <location>
        <begin position="1"/>
        <end position="12"/>
    </location>
</feature>
<dbReference type="AlphaFoldDB" id="A0A5C4SZP9"/>
<keyword evidence="3" id="KW-1185">Reference proteome</keyword>
<proteinExistence type="predicted"/>
<protein>
    <submittedName>
        <fullName evidence="2">Uncharacterized protein</fullName>
    </submittedName>
</protein>
<sequence>MKHFTAKAAHSRPSREEAQNKAMHASSPSARPAYLPSTALHVQHLQRTIGNYAVQRMVSAQTGASGLIQRTIPDSVKKDEDVYYKDGMKEAEGRAVIQKITKQDKAALDGMQGGDEMMLQHYKESPHKMFAHEWGLGLDRDDPGGDTVLIAGGKNGVMWGPYLKHLIPLAHAHPFREDRKIDKNIVFFDEINGENDTQKGSQRLLILPSASDVEFSAYQGVADHTVYTPYSVLDHKTTGRKAIANPSIPQFAGAPRLSFRILNAAVDKDNDKHIFCTLAAMEGDTEFWRKDGVLADMTKGGHSTLFF</sequence>
<feature type="region of interest" description="Disordered" evidence="1">
    <location>
        <begin position="1"/>
        <end position="31"/>
    </location>
</feature>
<gene>
    <name evidence="2" type="ORF">FE784_33095</name>
</gene>
<comment type="caution">
    <text evidence="2">The sequence shown here is derived from an EMBL/GenBank/DDBJ whole genome shotgun (WGS) entry which is preliminary data.</text>
</comment>
<evidence type="ECO:0000313" key="2">
    <source>
        <dbReference type="EMBL" id="TNJ61985.1"/>
    </source>
</evidence>
<dbReference type="Proteomes" id="UP000307943">
    <property type="component" value="Unassembled WGS sequence"/>
</dbReference>
<dbReference type="RefSeq" id="WP_139606530.1">
    <property type="nucleotide sequence ID" value="NZ_VDCQ01000068.1"/>
</dbReference>
<evidence type="ECO:0000256" key="1">
    <source>
        <dbReference type="SAM" id="MobiDB-lite"/>
    </source>
</evidence>
<dbReference type="EMBL" id="VDCQ01000068">
    <property type="protein sequence ID" value="TNJ61985.1"/>
    <property type="molecule type" value="Genomic_DNA"/>
</dbReference>
<accession>A0A5C4SZP9</accession>
<name>A0A5C4SZP9_9BACL</name>
<reference evidence="2 3" key="1">
    <citation type="submission" date="2019-05" db="EMBL/GenBank/DDBJ databases">
        <title>We sequenced the genome of Paenibacillus hemerocallicola KCTC 33185 for further insight into its adaptation and study the phylogeny of Paenibacillus.</title>
        <authorList>
            <person name="Narsing Rao M.P."/>
        </authorList>
    </citation>
    <scope>NUCLEOTIDE SEQUENCE [LARGE SCALE GENOMIC DNA]</scope>
    <source>
        <strain evidence="2 3">KCTC 33185</strain>
    </source>
</reference>